<proteinExistence type="predicted"/>
<dbReference type="EMBL" id="JAFMPT010000019">
    <property type="protein sequence ID" value="MCC1485282.1"/>
    <property type="molecule type" value="Genomic_DNA"/>
</dbReference>
<keyword evidence="1" id="KW-1133">Transmembrane helix</keyword>
<evidence type="ECO:0000256" key="1">
    <source>
        <dbReference type="SAM" id="Phobius"/>
    </source>
</evidence>
<keyword evidence="1" id="KW-0812">Transmembrane</keyword>
<evidence type="ECO:0000313" key="2">
    <source>
        <dbReference type="EMBL" id="MCC1485282.1"/>
    </source>
</evidence>
<dbReference type="Proteomes" id="UP000778797">
    <property type="component" value="Unassembled WGS sequence"/>
</dbReference>
<feature type="transmembrane region" description="Helical" evidence="1">
    <location>
        <begin position="42"/>
        <end position="61"/>
    </location>
</feature>
<comment type="caution">
    <text evidence="2">The sequence shown here is derived from an EMBL/GenBank/DDBJ whole genome shotgun (WGS) entry which is preliminary data.</text>
</comment>
<organism evidence="2 3">
    <name type="scientific">Winogradskyella immobilis</name>
    <dbReference type="NCBI Taxonomy" id="2816852"/>
    <lineage>
        <taxon>Bacteria</taxon>
        <taxon>Pseudomonadati</taxon>
        <taxon>Bacteroidota</taxon>
        <taxon>Flavobacteriia</taxon>
        <taxon>Flavobacteriales</taxon>
        <taxon>Flavobacteriaceae</taxon>
        <taxon>Winogradskyella</taxon>
    </lineage>
</organism>
<sequence length="177" mass="21287">MIEKEFTIREPKTTIGISILIAFILTVYFALCYYFFTENEDKSSTILYLIILGFFVFKYMIMPGLTTKAIHLNFSYLKIKHEMSIGPFTFRKRWKDLKELEYISVFKTENGYEVNLWHNKNEIINLFVFDNFDEVIEKAFFFAEKLKIDLLDARQKGYHKWIDKDEYRLTGEIVYID</sequence>
<dbReference type="RefSeq" id="WP_227477774.1">
    <property type="nucleotide sequence ID" value="NZ_JAFMPT010000019.1"/>
</dbReference>
<keyword evidence="1" id="KW-0472">Membrane</keyword>
<feature type="transmembrane region" description="Helical" evidence="1">
    <location>
        <begin position="12"/>
        <end position="36"/>
    </location>
</feature>
<protein>
    <submittedName>
        <fullName evidence="2">Uncharacterized protein</fullName>
    </submittedName>
</protein>
<reference evidence="3" key="2">
    <citation type="submission" date="2023-07" db="EMBL/GenBank/DDBJ databases">
        <title>Genome of Winogradskyella sp. E313.</title>
        <authorList>
            <person name="Zhou Y."/>
        </authorList>
    </citation>
    <scope>NUCLEOTIDE SEQUENCE [LARGE SCALE GENOMIC DNA]</scope>
    <source>
        <strain evidence="3">E313</strain>
    </source>
</reference>
<accession>A0ABS8EQM2</accession>
<gene>
    <name evidence="2" type="ORF">J1C55_11825</name>
</gene>
<keyword evidence="3" id="KW-1185">Reference proteome</keyword>
<reference evidence="3" key="1">
    <citation type="submission" date="2021-03" db="EMBL/GenBank/DDBJ databases">
        <title>Genome of Cognatishimia sp. F0-27.</title>
        <authorList>
            <person name="Ping X."/>
        </authorList>
    </citation>
    <scope>NUCLEOTIDE SEQUENCE [LARGE SCALE GENOMIC DNA]</scope>
    <source>
        <strain evidence="3">E313</strain>
    </source>
</reference>
<evidence type="ECO:0000313" key="3">
    <source>
        <dbReference type="Proteomes" id="UP000778797"/>
    </source>
</evidence>
<name>A0ABS8EQM2_9FLAO</name>